<dbReference type="OrthoDB" id="2885813at2"/>
<evidence type="ECO:0000313" key="1">
    <source>
        <dbReference type="EMBL" id="RSL34630.1"/>
    </source>
</evidence>
<dbReference type="AlphaFoldDB" id="A0A3R9WVV0"/>
<comment type="caution">
    <text evidence="1">The sequence shown here is derived from an EMBL/GenBank/DDBJ whole genome shotgun (WGS) entry which is preliminary data.</text>
</comment>
<dbReference type="PROSITE" id="PS51257">
    <property type="entry name" value="PROKAR_LIPOPROTEIN"/>
    <property type="match status" value="1"/>
</dbReference>
<accession>A0A3R9WVV0</accession>
<dbReference type="EMBL" id="RBVX01000003">
    <property type="protein sequence ID" value="RSL34630.1"/>
    <property type="molecule type" value="Genomic_DNA"/>
</dbReference>
<reference evidence="1 2" key="1">
    <citation type="submission" date="2018-10" db="EMBL/GenBank/DDBJ databases">
        <title>Draft genome sequence of Bacillus salarius IM0101, isolated from a hypersaline soil in Inner Mongolia, China.</title>
        <authorList>
            <person name="Yamprayoonswat W."/>
            <person name="Boonvisut S."/>
            <person name="Jumpathong W."/>
            <person name="Sittihan S."/>
            <person name="Ruangsuj P."/>
            <person name="Wanthongcharoen S."/>
            <person name="Thongpramul N."/>
            <person name="Pimmason S."/>
            <person name="Yu B."/>
            <person name="Yasawong M."/>
        </authorList>
    </citation>
    <scope>NUCLEOTIDE SEQUENCE [LARGE SCALE GENOMIC DNA]</scope>
    <source>
        <strain evidence="1 2">IM0101</strain>
    </source>
</reference>
<keyword evidence="2" id="KW-1185">Reference proteome</keyword>
<dbReference type="RefSeq" id="WP_125554861.1">
    <property type="nucleotide sequence ID" value="NZ_RBVX01000003.1"/>
</dbReference>
<organism evidence="1 2">
    <name type="scientific">Salibacterium salarium</name>
    <dbReference type="NCBI Taxonomy" id="284579"/>
    <lineage>
        <taxon>Bacteria</taxon>
        <taxon>Bacillati</taxon>
        <taxon>Bacillota</taxon>
        <taxon>Bacilli</taxon>
        <taxon>Bacillales</taxon>
        <taxon>Bacillaceae</taxon>
    </lineage>
</organism>
<gene>
    <name evidence="1" type="ORF">D7Z54_05685</name>
</gene>
<dbReference type="Proteomes" id="UP000275076">
    <property type="component" value="Unassembled WGS sequence"/>
</dbReference>
<proteinExistence type="predicted"/>
<evidence type="ECO:0008006" key="3">
    <source>
        <dbReference type="Google" id="ProtNLM"/>
    </source>
</evidence>
<protein>
    <recommendedName>
        <fullName evidence="3">Sporulation lipoprotein YhcN/YlaJ (Spore_YhcN_YlaJ)</fullName>
    </recommendedName>
</protein>
<sequence length="144" mass="16737">MKKSSWNRYFLLLVSTIILLLSGCGEEETEEVTPTKMKNNNVNQAEQLMEEKVEAITEAVAIKEGENLYAAADVKHTSRFNLEKIRKEAHSLLKKRWPNDTVRFSTDKKVVLELRKLKEDMAQTKMKKKEKIKRLNNIEDLMKG</sequence>
<name>A0A3R9WVV0_9BACI</name>
<evidence type="ECO:0000313" key="2">
    <source>
        <dbReference type="Proteomes" id="UP000275076"/>
    </source>
</evidence>